<dbReference type="RefSeq" id="WP_084372448.1">
    <property type="nucleotide sequence ID" value="NZ_CP020814.1"/>
</dbReference>
<dbReference type="AlphaFoldDB" id="A0A1X9MEE3"/>
<sequence length="132" mass="15343">MRKSNQESVVIRPQTSNLNMQQMFWSNVSVGHGKNMFQQYKDYTQEPVLVSNTLFQKMVGKMITLTLRANRLTFQNQQVQPIFTGKVVQVTNGYITLDSVLLQSPNQKDFAFPKPLHFPIEKISNFKMEEKK</sequence>
<dbReference type="EMBL" id="CP020814">
    <property type="protein sequence ID" value="ARK31815.1"/>
    <property type="molecule type" value="Genomic_DNA"/>
</dbReference>
<keyword evidence="2" id="KW-1185">Reference proteome</keyword>
<dbReference type="STRING" id="199441.BkAM31D_19320"/>
<protein>
    <submittedName>
        <fullName evidence="1">Uncharacterized protein</fullName>
    </submittedName>
</protein>
<accession>A0A1X9MEE3</accession>
<gene>
    <name evidence="1" type="ORF">BkAM31D_19320</name>
</gene>
<dbReference type="KEGG" id="bkw:BkAM31D_19320"/>
<organism evidence="1 2">
    <name type="scientific">Halalkalibacter krulwichiae</name>
    <dbReference type="NCBI Taxonomy" id="199441"/>
    <lineage>
        <taxon>Bacteria</taxon>
        <taxon>Bacillati</taxon>
        <taxon>Bacillota</taxon>
        <taxon>Bacilli</taxon>
        <taxon>Bacillales</taxon>
        <taxon>Bacillaceae</taxon>
        <taxon>Halalkalibacter</taxon>
    </lineage>
</organism>
<dbReference type="Proteomes" id="UP000193006">
    <property type="component" value="Chromosome"/>
</dbReference>
<evidence type="ECO:0000313" key="1">
    <source>
        <dbReference type="EMBL" id="ARK31815.1"/>
    </source>
</evidence>
<reference evidence="1 2" key="1">
    <citation type="submission" date="2017-04" db="EMBL/GenBank/DDBJ databases">
        <title>Bacillus krulwichiae AM31D Genome sequencing and assembly.</title>
        <authorList>
            <person name="Krulwich T.A."/>
            <person name="Anastor L."/>
            <person name="Ehrlich R."/>
            <person name="Ehrlich G.D."/>
            <person name="Janto B."/>
        </authorList>
    </citation>
    <scope>NUCLEOTIDE SEQUENCE [LARGE SCALE GENOMIC DNA]</scope>
    <source>
        <strain evidence="1 2">AM31D</strain>
    </source>
</reference>
<evidence type="ECO:0000313" key="2">
    <source>
        <dbReference type="Proteomes" id="UP000193006"/>
    </source>
</evidence>
<name>A0A1X9MEE3_9BACI</name>
<proteinExistence type="predicted"/>